<reference evidence="1" key="1">
    <citation type="submission" date="2010-07" db="EMBL/GenBank/DDBJ databases">
        <authorList>
            <consortium name="CONSOLIDER consortium CSD2007-00005"/>
            <person name="Guazzaroni M.-E."/>
            <person name="Richter M."/>
            <person name="Garcia-Salamanca A."/>
            <person name="Yarza P."/>
            <person name="Ferrer M."/>
        </authorList>
    </citation>
    <scope>NUCLEOTIDE SEQUENCE</scope>
</reference>
<reference evidence="1" key="2">
    <citation type="journal article" date="2011" name="Microb. Ecol.">
        <title>Taxonomic and Functional Metagenomic Profiling of the Microbial Community in the Anoxic Sediment of a Sub-saline Shallow Lake (Laguna de Carrizo, Central Spain).</title>
        <authorList>
            <person name="Ferrer M."/>
            <person name="Guazzaroni M.E."/>
            <person name="Richter M."/>
            <person name="Garcia-Salamanca A."/>
            <person name="Yarza P."/>
            <person name="Suarez-Suarez A."/>
            <person name="Solano J."/>
            <person name="Alcaide M."/>
            <person name="van Dillewijn P."/>
            <person name="Molina-Henares M.A."/>
            <person name="Lopez-Cortes N."/>
            <person name="Al-Ramahi Y."/>
            <person name="Guerrero C."/>
            <person name="Acosta A."/>
            <person name="de Eugenio L.I."/>
            <person name="Martinez V."/>
            <person name="Marques S."/>
            <person name="Rojo F."/>
            <person name="Santero E."/>
            <person name="Genilloud O."/>
            <person name="Perez-Perez J."/>
            <person name="Rossello-Mora R."/>
            <person name="Ramos J.L."/>
        </authorList>
    </citation>
    <scope>NUCLEOTIDE SEQUENCE</scope>
</reference>
<evidence type="ECO:0000313" key="1">
    <source>
        <dbReference type="EMBL" id="EFK97240.1"/>
    </source>
</evidence>
<dbReference type="AlphaFoldDB" id="D9PGR9"/>
<proteinExistence type="predicted"/>
<accession>D9PGR9</accession>
<gene>
    <name evidence="1" type="ORF">LDC_0716</name>
</gene>
<protein>
    <submittedName>
        <fullName evidence="1">Uncharacterized protein</fullName>
    </submittedName>
</protein>
<organism evidence="1">
    <name type="scientific">sediment metagenome</name>
    <dbReference type="NCBI Taxonomy" id="749907"/>
    <lineage>
        <taxon>unclassified sequences</taxon>
        <taxon>metagenomes</taxon>
        <taxon>ecological metagenomes</taxon>
    </lineage>
</organism>
<name>D9PGR9_9ZZZZ</name>
<sequence length="50" mass="5633">MRRVKCYSAGSLEELYLDVVPPGNSDIYLAFFDYNTMAAVIIYNLAPIDV</sequence>
<comment type="caution">
    <text evidence="1">The sequence shown here is derived from an EMBL/GenBank/DDBJ whole genome shotgun (WGS) entry which is preliminary data.</text>
</comment>
<dbReference type="EMBL" id="ADZX01000300">
    <property type="protein sequence ID" value="EFK97240.1"/>
    <property type="molecule type" value="Genomic_DNA"/>
</dbReference>